<organism evidence="1">
    <name type="scientific">uncultured Caudovirales phage</name>
    <dbReference type="NCBI Taxonomy" id="2100421"/>
    <lineage>
        <taxon>Viruses</taxon>
        <taxon>Duplodnaviria</taxon>
        <taxon>Heunggongvirae</taxon>
        <taxon>Uroviricota</taxon>
        <taxon>Caudoviricetes</taxon>
        <taxon>Peduoviridae</taxon>
        <taxon>Maltschvirus</taxon>
        <taxon>Maltschvirus maltsch</taxon>
    </lineage>
</organism>
<reference evidence="1" key="1">
    <citation type="submission" date="2020-04" db="EMBL/GenBank/DDBJ databases">
        <authorList>
            <person name="Chiriac C."/>
            <person name="Salcher M."/>
            <person name="Ghai R."/>
            <person name="Kavagutti S V."/>
        </authorList>
    </citation>
    <scope>NUCLEOTIDE SEQUENCE</scope>
</reference>
<protein>
    <submittedName>
        <fullName evidence="1">Uncharacterized protein</fullName>
    </submittedName>
</protein>
<dbReference type="EMBL" id="LR796300">
    <property type="protein sequence ID" value="CAB4135586.1"/>
    <property type="molecule type" value="Genomic_DNA"/>
</dbReference>
<gene>
    <name evidence="1" type="ORF">UFOVP285_75</name>
</gene>
<proteinExistence type="predicted"/>
<sequence>MRIVHKNSLRLAMQCTAWNNPTPYKGGYKRQSYAPSKERIKPLVVNVYVPNESGDLVLQKRVRPKAR</sequence>
<accession>A0A6J5LRK1</accession>
<name>A0A6J5LRK1_9CAUD</name>
<evidence type="ECO:0000313" key="1">
    <source>
        <dbReference type="EMBL" id="CAB4135586.1"/>
    </source>
</evidence>